<evidence type="ECO:0000313" key="2">
    <source>
        <dbReference type="EMBL" id="KKL28176.1"/>
    </source>
</evidence>
<accession>A0A0F9EE76</accession>
<proteinExistence type="predicted"/>
<keyword evidence="1" id="KW-0812">Transmembrane</keyword>
<comment type="caution">
    <text evidence="2">The sequence shown here is derived from an EMBL/GenBank/DDBJ whole genome shotgun (WGS) entry which is preliminary data.</text>
</comment>
<organism evidence="2">
    <name type="scientific">marine sediment metagenome</name>
    <dbReference type="NCBI Taxonomy" id="412755"/>
    <lineage>
        <taxon>unclassified sequences</taxon>
        <taxon>metagenomes</taxon>
        <taxon>ecological metagenomes</taxon>
    </lineage>
</organism>
<reference evidence="2" key="1">
    <citation type="journal article" date="2015" name="Nature">
        <title>Complex archaea that bridge the gap between prokaryotes and eukaryotes.</title>
        <authorList>
            <person name="Spang A."/>
            <person name="Saw J.H."/>
            <person name="Jorgensen S.L."/>
            <person name="Zaremba-Niedzwiedzka K."/>
            <person name="Martijn J."/>
            <person name="Lind A.E."/>
            <person name="van Eijk R."/>
            <person name="Schleper C."/>
            <person name="Guy L."/>
            <person name="Ettema T.J."/>
        </authorList>
    </citation>
    <scope>NUCLEOTIDE SEQUENCE</scope>
</reference>
<gene>
    <name evidence="2" type="ORF">LCGC14_2377740</name>
</gene>
<keyword evidence="1" id="KW-1133">Transmembrane helix</keyword>
<evidence type="ECO:0000256" key="1">
    <source>
        <dbReference type="SAM" id="Phobius"/>
    </source>
</evidence>
<protein>
    <submittedName>
        <fullName evidence="2">Uncharacterized protein</fullName>
    </submittedName>
</protein>
<name>A0A0F9EE76_9ZZZZ</name>
<dbReference type="EMBL" id="LAZR01035191">
    <property type="protein sequence ID" value="KKL28176.1"/>
    <property type="molecule type" value="Genomic_DNA"/>
</dbReference>
<keyword evidence="1" id="KW-0472">Membrane</keyword>
<feature type="transmembrane region" description="Helical" evidence="1">
    <location>
        <begin position="39"/>
        <end position="64"/>
    </location>
</feature>
<sequence length="65" mass="7135">MKLGKDIIKKKASSGKNKKILLKATSIAFGVLTNKKKRLIAFLIGIIILILSIVGISSLFYFLIT</sequence>
<dbReference type="AlphaFoldDB" id="A0A0F9EE76"/>